<comment type="caution">
    <text evidence="1">The sequence shown here is derived from an EMBL/GenBank/DDBJ whole genome shotgun (WGS) entry which is preliminary data.</text>
</comment>
<evidence type="ECO:0000313" key="1">
    <source>
        <dbReference type="EMBL" id="MXP78327.1"/>
    </source>
</evidence>
<dbReference type="InterPro" id="IPR025332">
    <property type="entry name" value="DUF4238"/>
</dbReference>
<keyword evidence="2" id="KW-1185">Reference proteome</keyword>
<reference evidence="1 2" key="1">
    <citation type="submission" date="2019-12" db="EMBL/GenBank/DDBJ databases">
        <title>Sporaefaciens musculi gen. nov., sp. nov., a novel bacterium isolated from the caecum of an obese mouse.</title>
        <authorList>
            <person name="Rasmussen T.S."/>
            <person name="Streidl T."/>
            <person name="Hitch T.C.A."/>
            <person name="Wortmann E."/>
            <person name="Deptula P."/>
            <person name="Hansen M."/>
            <person name="Nielsen D.S."/>
            <person name="Clavel T."/>
            <person name="Vogensen F.K."/>
        </authorList>
    </citation>
    <scope>NUCLEOTIDE SEQUENCE [LARGE SCALE GENOMIC DNA]</scope>
    <source>
        <strain evidence="1 2">WCA-9-b2</strain>
    </source>
</reference>
<dbReference type="RefSeq" id="WP_159754812.1">
    <property type="nucleotide sequence ID" value="NZ_WUQX01000001.1"/>
</dbReference>
<organism evidence="1 2">
    <name type="scientific">Sporofaciens musculi</name>
    <dbReference type="NCBI Taxonomy" id="2681861"/>
    <lineage>
        <taxon>Bacteria</taxon>
        <taxon>Bacillati</taxon>
        <taxon>Bacillota</taxon>
        <taxon>Clostridia</taxon>
        <taxon>Lachnospirales</taxon>
        <taxon>Lachnospiraceae</taxon>
        <taxon>Sporofaciens</taxon>
    </lineage>
</organism>
<dbReference type="EMBL" id="WUQX01000001">
    <property type="protein sequence ID" value="MXP78327.1"/>
    <property type="molecule type" value="Genomic_DNA"/>
</dbReference>
<dbReference type="Proteomes" id="UP000460412">
    <property type="component" value="Unassembled WGS sequence"/>
</dbReference>
<dbReference type="Pfam" id="PF14022">
    <property type="entry name" value="DUF4238"/>
    <property type="match status" value="1"/>
</dbReference>
<sequence>MDKTKNQHYVPRIYIKRFGYGTEDNPRISVLKKQEGIILHNQNPENFASKRFFYDTTEDVIEDVLKWDIEAFPSIKESKFYHDEQLTEHTLSRTEGAYKELLDNLEAAPEIIYEDKSRARFICFIHELAYRTKSFRDRMDAINSKTEEVLNKMCDNLGLSEDTKRKTIEENCVPGINIQLENILSLGPVLQTMKMLVENYDWFIGYNDTELDFIISDNPAQMIWCHFNDICIPVSKRMSVVMRVKDEEAPMLSGDKAKGNIINMSIKGVIAYNTMQISMAQLYLFGSEEAINFMQNINTLYNMKGRLQ</sequence>
<dbReference type="AlphaFoldDB" id="A0A7X3SL98"/>
<gene>
    <name evidence="1" type="ORF">GN277_24135</name>
</gene>
<evidence type="ECO:0000313" key="2">
    <source>
        <dbReference type="Proteomes" id="UP000460412"/>
    </source>
</evidence>
<name>A0A7X3SL98_9FIRM</name>
<protein>
    <submittedName>
        <fullName evidence="1">DUF4238 domain-containing protein</fullName>
    </submittedName>
</protein>
<accession>A0A7X3SL98</accession>
<proteinExistence type="predicted"/>